<evidence type="ECO:0000259" key="1">
    <source>
        <dbReference type="Pfam" id="PF20335"/>
    </source>
</evidence>
<sequence>MSAENIDLLAKMIVTDGHAAWADIYQKAMNEPGELIHGPQYQKYDFGRYLDNVHSGGLIDLFYCYAYHDGYIDMVDWRGEDEDGQIASFVARRIGAYRSKSNLGVCLSELEKLTQYDEETNQDFAAGDYVLQQFALVSGYLAPLGLVLGGINIGWDSYLIFVTTNENMAVLEAIDDHHFTIHGFD</sequence>
<dbReference type="EMBL" id="PDDX01000001">
    <property type="protein sequence ID" value="PHI30027.1"/>
    <property type="molecule type" value="Genomic_DNA"/>
</dbReference>
<dbReference type="AlphaFoldDB" id="A0A2C6DLD8"/>
<evidence type="ECO:0000313" key="5">
    <source>
        <dbReference type="Proteomes" id="UP000373449"/>
    </source>
</evidence>
<evidence type="ECO:0000313" key="4">
    <source>
        <dbReference type="Proteomes" id="UP000224974"/>
    </source>
</evidence>
<reference evidence="3 5" key="3">
    <citation type="submission" date="2019-03" db="EMBL/GenBank/DDBJ databases">
        <authorList>
            <consortium name="Pathogen Informatics"/>
        </authorList>
    </citation>
    <scope>NUCLEOTIDE SEQUENCE [LARGE SCALE GENOMIC DNA]</scope>
    <source>
        <strain evidence="3 5">NCTC12282</strain>
    </source>
</reference>
<gene>
    <name evidence="2" type="ORF">CRN84_12090</name>
    <name evidence="3" type="ORF">NCTC12282_03463</name>
</gene>
<dbReference type="Pfam" id="PF20335">
    <property type="entry name" value="DUF6630"/>
    <property type="match status" value="1"/>
</dbReference>
<dbReference type="InterPro" id="IPR046582">
    <property type="entry name" value="DUF6630"/>
</dbReference>
<evidence type="ECO:0000313" key="3">
    <source>
        <dbReference type="EMBL" id="VFS48959.1"/>
    </source>
</evidence>
<dbReference type="OrthoDB" id="6629913at2"/>
<reference evidence="4" key="2">
    <citation type="submission" date="2017-09" db="EMBL/GenBank/DDBJ databases">
        <title>FDA dAtabase for Regulatory Grade micrObial Sequences (FDA-ARGOS): Supporting development and validation of Infectious Disease Dx tests.</title>
        <authorList>
            <person name="Minogue T."/>
            <person name="Wolcott M."/>
            <person name="Wasieloski L."/>
            <person name="Aguilar W."/>
            <person name="Moore D."/>
            <person name="Tallon L."/>
            <person name="Sadzewicz L."/>
            <person name="Ott S."/>
            <person name="Zhao X."/>
            <person name="Nagaraj S."/>
            <person name="Vavikolanu K."/>
            <person name="Aluvathingal J."/>
            <person name="Nadendla S."/>
            <person name="Sichtig H."/>
        </authorList>
    </citation>
    <scope>NUCLEOTIDE SEQUENCE [LARGE SCALE GENOMIC DNA]</scope>
    <source>
        <strain evidence="4">FDAARGOS_387</strain>
    </source>
</reference>
<organism evidence="2 4">
    <name type="scientific">Budvicia aquatica</name>
    <dbReference type="NCBI Taxonomy" id="82979"/>
    <lineage>
        <taxon>Bacteria</taxon>
        <taxon>Pseudomonadati</taxon>
        <taxon>Pseudomonadota</taxon>
        <taxon>Gammaproteobacteria</taxon>
        <taxon>Enterobacterales</taxon>
        <taxon>Budviciaceae</taxon>
        <taxon>Budvicia</taxon>
    </lineage>
</organism>
<evidence type="ECO:0000313" key="2">
    <source>
        <dbReference type="EMBL" id="PHI30027.1"/>
    </source>
</evidence>
<name>A0A2C6DLD8_9GAMM</name>
<accession>A0A2C6DLD8</accession>
<dbReference type="Proteomes" id="UP000224974">
    <property type="component" value="Unassembled WGS sequence"/>
</dbReference>
<reference evidence="2" key="1">
    <citation type="submission" date="2017-09" db="EMBL/GenBank/DDBJ databases">
        <title>FDA dAtabase for Regulatory Grade micrObial Sequences (FDA-ARGOS): Supporting development and validation of Infectious Disease Dx tests.</title>
        <authorList>
            <person name="Minogue T."/>
            <person name="Wolcott M."/>
            <person name="Wasieloski L."/>
            <person name="Aguilar W."/>
            <person name="Moore D."/>
            <person name="Tallon L.J."/>
            <person name="Sadzewicz L."/>
            <person name="Ott S."/>
            <person name="Zhao X."/>
            <person name="Nagaraj S."/>
            <person name="Vavikolanu K."/>
            <person name="Aluvathingal J."/>
            <person name="Nadendla S."/>
            <person name="Sichtig H."/>
        </authorList>
    </citation>
    <scope>NUCLEOTIDE SEQUENCE</scope>
    <source>
        <strain evidence="2">FDAARGOS_387</strain>
    </source>
</reference>
<dbReference type="Proteomes" id="UP000373449">
    <property type="component" value="Unassembled WGS sequence"/>
</dbReference>
<protein>
    <recommendedName>
        <fullName evidence="1">DUF6630 domain-containing protein</fullName>
    </recommendedName>
</protein>
<feature type="domain" description="DUF6630" evidence="1">
    <location>
        <begin position="28"/>
        <end position="172"/>
    </location>
</feature>
<proteinExistence type="predicted"/>
<dbReference type="RefSeq" id="WP_029095453.1">
    <property type="nucleotide sequence ID" value="NZ_CAADJA010000002.1"/>
</dbReference>
<keyword evidence="4" id="KW-1185">Reference proteome</keyword>
<dbReference type="EMBL" id="CAADJA010000002">
    <property type="protein sequence ID" value="VFS48959.1"/>
    <property type="molecule type" value="Genomic_DNA"/>
</dbReference>